<dbReference type="Pfam" id="PF00928">
    <property type="entry name" value="Adap_comp_sub"/>
    <property type="match status" value="1"/>
</dbReference>
<dbReference type="SUPFAM" id="SSF64356">
    <property type="entry name" value="SNARE-like"/>
    <property type="match status" value="1"/>
</dbReference>
<keyword evidence="2" id="KW-0813">Transport</keyword>
<accession>A0ABQ8X540</accession>
<dbReference type="InterPro" id="IPR028565">
    <property type="entry name" value="MHD"/>
</dbReference>
<dbReference type="SUPFAM" id="SSF49447">
    <property type="entry name" value="Second domain of Mu2 adaptin subunit (ap50) of ap2 adaptor"/>
    <property type="match status" value="1"/>
</dbReference>
<dbReference type="Proteomes" id="UP001150062">
    <property type="component" value="Unassembled WGS sequence"/>
</dbReference>
<evidence type="ECO:0000256" key="1">
    <source>
        <dbReference type="ARBA" id="ARBA00004308"/>
    </source>
</evidence>
<keyword evidence="3" id="KW-0653">Protein transport</keyword>
<dbReference type="EMBL" id="JAOAOG010000333">
    <property type="protein sequence ID" value="KAJ6227677.1"/>
    <property type="molecule type" value="Genomic_DNA"/>
</dbReference>
<dbReference type="PRINTS" id="PR00314">
    <property type="entry name" value="CLATHRINADPT"/>
</dbReference>
<gene>
    <name evidence="6" type="ORF">M0813_09580</name>
</gene>
<dbReference type="InterPro" id="IPR050431">
    <property type="entry name" value="Adaptor_comp_med_subunit"/>
</dbReference>
<evidence type="ECO:0000256" key="3">
    <source>
        <dbReference type="ARBA" id="ARBA00022927"/>
    </source>
</evidence>
<feature type="domain" description="MHD" evidence="5">
    <location>
        <begin position="162"/>
        <end position="427"/>
    </location>
</feature>
<sequence>MISEFFILSSRGDRIVYRNLRKEIKHNSAEILFRKLKFSETDCPPVFNEDGINYIYVSKSGMYFCCTTLVNISSSFIIEMINRIIQVIKDYCEVINEEIVRKNNLLLYELVDEIIDYGLPQQTVSAQLDKFICSTPILEKDLNKPMKKITRKKSSKLSKKKQPTLLVNFEETQIIEIKKDGEMIRNEVTGLISMNNQVKESSDLTISFEPFSLGKEGNKKYRYTDVMIEDILINIPCNSDNLTKPSPYIYIPRLPFGNFNFLKYRTSGDKLFKPFIVETDVKTFTKNKIDLRVSIKSAYNQKFFGPVTVEIPAPEEALSVSSTLTDNIGQKVVFNQKDKTILWTFEKLNGERDETLEAGIILRSGIENLKRVRSQLGPLVLTYQLPKISISGFAISPMTQTGFFWHGILSLNDFGAHAFFDIKVRKKSQKNPPIVSIYSSDIPPIPVRSEDTMNVKILLENNVGLSTVRYKVAEAQFSGESLESKTTNIPITQNFISINNQGNEWHFMRQNNCWVIYFVSLQVLYSKIKKFLPDIRD</sequence>
<keyword evidence="4" id="KW-0472">Membrane</keyword>
<dbReference type="PROSITE" id="PS51072">
    <property type="entry name" value="MHD"/>
    <property type="match status" value="1"/>
</dbReference>
<organism evidence="6 7">
    <name type="scientific">Anaeramoeba flamelloides</name>
    <dbReference type="NCBI Taxonomy" id="1746091"/>
    <lineage>
        <taxon>Eukaryota</taxon>
        <taxon>Metamonada</taxon>
        <taxon>Anaeramoebidae</taxon>
        <taxon>Anaeramoeba</taxon>
    </lineage>
</organism>
<comment type="caution">
    <text evidence="6">The sequence shown here is derived from an EMBL/GenBank/DDBJ whole genome shotgun (WGS) entry which is preliminary data.</text>
</comment>
<evidence type="ECO:0000256" key="2">
    <source>
        <dbReference type="ARBA" id="ARBA00022448"/>
    </source>
</evidence>
<dbReference type="Gene3D" id="3.30.450.60">
    <property type="match status" value="1"/>
</dbReference>
<dbReference type="InterPro" id="IPR001392">
    <property type="entry name" value="Clathrin_mu"/>
</dbReference>
<dbReference type="InterPro" id="IPR011012">
    <property type="entry name" value="Longin-like_dom_sf"/>
</dbReference>
<dbReference type="Gene3D" id="2.60.40.1170">
    <property type="entry name" value="Mu homology domain, subdomain B"/>
    <property type="match status" value="2"/>
</dbReference>
<evidence type="ECO:0000256" key="4">
    <source>
        <dbReference type="ARBA" id="ARBA00023136"/>
    </source>
</evidence>
<keyword evidence="7" id="KW-1185">Reference proteome</keyword>
<proteinExistence type="predicted"/>
<dbReference type="CDD" id="cd14838">
    <property type="entry name" value="AP4_Mu_N"/>
    <property type="match status" value="1"/>
</dbReference>
<evidence type="ECO:0000259" key="5">
    <source>
        <dbReference type="PROSITE" id="PS51072"/>
    </source>
</evidence>
<evidence type="ECO:0000313" key="7">
    <source>
        <dbReference type="Proteomes" id="UP001150062"/>
    </source>
</evidence>
<protein>
    <submittedName>
        <fullName evidence="6">Ap-4 complex subunit mu-1</fullName>
    </submittedName>
</protein>
<dbReference type="PANTHER" id="PTHR10529">
    <property type="entry name" value="AP COMPLEX SUBUNIT MU"/>
    <property type="match status" value="1"/>
</dbReference>
<reference evidence="6" key="1">
    <citation type="submission" date="2022-08" db="EMBL/GenBank/DDBJ databases">
        <title>Novel sulfate-reducing endosymbionts in the free-living metamonad Anaeramoeba.</title>
        <authorList>
            <person name="Jerlstrom-Hultqvist J."/>
            <person name="Cepicka I."/>
            <person name="Gallot-Lavallee L."/>
            <person name="Salas-Leiva D."/>
            <person name="Curtis B.A."/>
            <person name="Zahonova K."/>
            <person name="Pipaliya S."/>
            <person name="Dacks J."/>
            <person name="Roger A.J."/>
        </authorList>
    </citation>
    <scope>NUCLEOTIDE SEQUENCE</scope>
    <source>
        <strain evidence="6">Schooner1</strain>
    </source>
</reference>
<name>A0ABQ8X540_9EUKA</name>
<evidence type="ECO:0000313" key="6">
    <source>
        <dbReference type="EMBL" id="KAJ6227677.1"/>
    </source>
</evidence>
<dbReference type="InterPro" id="IPR036168">
    <property type="entry name" value="AP2_Mu_C_sf"/>
</dbReference>
<comment type="subcellular location">
    <subcellularLocation>
        <location evidence="1">Endomembrane system</location>
    </subcellularLocation>
</comment>